<feature type="region of interest" description="Disordered" evidence="1">
    <location>
        <begin position="1"/>
        <end position="147"/>
    </location>
</feature>
<dbReference type="PANTHER" id="PTHR48190:SF2">
    <property type="entry name" value="PROGRAMMED CELL DEATH PROTEIN 7"/>
    <property type="match status" value="1"/>
</dbReference>
<accession>A0A7J6CWP2</accession>
<feature type="compositionally biased region" description="Low complexity" evidence="1">
    <location>
        <begin position="102"/>
        <end position="111"/>
    </location>
</feature>
<feature type="compositionally biased region" description="Basic and acidic residues" evidence="1">
    <location>
        <begin position="279"/>
        <end position="294"/>
    </location>
</feature>
<gene>
    <name evidence="2" type="ORF">G5714_008552</name>
</gene>
<dbReference type="GO" id="GO:0005689">
    <property type="term" value="C:U12-type spliceosomal complex"/>
    <property type="evidence" value="ECO:0007669"/>
    <property type="project" value="TreeGrafter"/>
</dbReference>
<dbReference type="EMBL" id="JAAMOB010000007">
    <property type="protein sequence ID" value="KAF4111521.1"/>
    <property type="molecule type" value="Genomic_DNA"/>
</dbReference>
<dbReference type="Proteomes" id="UP000579812">
    <property type="component" value="Unassembled WGS sequence"/>
</dbReference>
<proteinExistence type="predicted"/>
<name>A0A7J6CWP2_9TELE</name>
<feature type="compositionally biased region" description="Pro residues" evidence="1">
    <location>
        <begin position="60"/>
        <end position="77"/>
    </location>
</feature>
<dbReference type="AlphaFoldDB" id="A0A7J6CWP2"/>
<dbReference type="InterPro" id="IPR052831">
    <property type="entry name" value="Apoptosis_promoter"/>
</dbReference>
<dbReference type="PANTHER" id="PTHR48190">
    <property type="entry name" value="PROGRAMMED CELL DEATH PROTEIN 7"/>
    <property type="match status" value="1"/>
</dbReference>
<protein>
    <recommendedName>
        <fullName evidence="4">Programmed cell death 7</fullName>
    </recommendedName>
</protein>
<dbReference type="OrthoDB" id="2289628at2759"/>
<organism evidence="2 3">
    <name type="scientific">Onychostoma macrolepis</name>
    <dbReference type="NCBI Taxonomy" id="369639"/>
    <lineage>
        <taxon>Eukaryota</taxon>
        <taxon>Metazoa</taxon>
        <taxon>Chordata</taxon>
        <taxon>Craniata</taxon>
        <taxon>Vertebrata</taxon>
        <taxon>Euteleostomi</taxon>
        <taxon>Actinopterygii</taxon>
        <taxon>Neopterygii</taxon>
        <taxon>Teleostei</taxon>
        <taxon>Ostariophysi</taxon>
        <taxon>Cypriniformes</taxon>
        <taxon>Cyprinidae</taxon>
        <taxon>Acrossocheilinae</taxon>
        <taxon>Onychostoma</taxon>
    </lineage>
</organism>
<evidence type="ECO:0008006" key="4">
    <source>
        <dbReference type="Google" id="ProtNLM"/>
    </source>
</evidence>
<feature type="compositionally biased region" description="Basic and acidic residues" evidence="1">
    <location>
        <begin position="407"/>
        <end position="423"/>
    </location>
</feature>
<evidence type="ECO:0000313" key="2">
    <source>
        <dbReference type="EMBL" id="KAF4111521.1"/>
    </source>
</evidence>
<dbReference type="InterPro" id="IPR031974">
    <property type="entry name" value="PDCD7"/>
</dbReference>
<reference evidence="2 3" key="1">
    <citation type="submission" date="2020-04" db="EMBL/GenBank/DDBJ databases">
        <title>Chromosome-level genome assembly of a cyprinid fish Onychostoma macrolepis by integration of Nanopore Sequencing, Bionano and Hi-C technology.</title>
        <authorList>
            <person name="Wang D."/>
        </authorList>
    </citation>
    <scope>NUCLEOTIDE SEQUENCE [LARGE SCALE GENOMIC DNA]</scope>
    <source>
        <strain evidence="2">SWU-2019</strain>
        <tissue evidence="2">Muscle</tissue>
    </source>
</reference>
<evidence type="ECO:0000256" key="1">
    <source>
        <dbReference type="SAM" id="MobiDB-lite"/>
    </source>
</evidence>
<feature type="compositionally biased region" description="Polar residues" evidence="1">
    <location>
        <begin position="117"/>
        <end position="146"/>
    </location>
</feature>
<sequence length="506" mass="58655">MDNPQQFSYMGAPPPPAGLDGAVYAGGGPPPMPPPPPPAAGHAWSGYQHPPPALQHHWAPFPPFDPGRPPPGSFEPPPHSEKPPSSWPQNQWSAPEHHFRGQFPPNQQQFPNPAPPSYQSNTRPDNPAQVYTSNRQNYPFNNQSMNRPWLDHQKITASDEESMQRLRDQQWLQSFLLKRRNKSIEPKQTESKPSISQFREKLYGTVKMLSELNIVCQMLKDNLENEDVWTQSLSKANKLKSSIQESLTNLKDPDCVSNVKRKLLLINKKRARMRRRKMVQREEKEEQETRRAEREAEIDKWQMKRIQEVEEKNREKELKMAADAVLSEVRKKQADAKRMLDILKSLEKLRKLRKEAAARKGMFPGKESDEKFEGHLERLRSLICKRTAVYATEEKALRVMLEGEQEEERKRDREKRQKKEKEKLLQKKREVDAMLFGAELPPDHPLQPFLDYYTQAECSFPALIQIRREWDQFLVSAEHPDGTSVPQGWVLPDQPADDIWATALEK</sequence>
<keyword evidence="3" id="KW-1185">Reference proteome</keyword>
<feature type="compositionally biased region" description="Pro residues" evidence="1">
    <location>
        <begin position="28"/>
        <end position="39"/>
    </location>
</feature>
<feature type="region of interest" description="Disordered" evidence="1">
    <location>
        <begin position="402"/>
        <end position="423"/>
    </location>
</feature>
<evidence type="ECO:0000313" key="3">
    <source>
        <dbReference type="Proteomes" id="UP000579812"/>
    </source>
</evidence>
<dbReference type="Pfam" id="PF16021">
    <property type="entry name" value="PDCD7"/>
    <property type="match status" value="1"/>
</dbReference>
<comment type="caution">
    <text evidence="2">The sequence shown here is derived from an EMBL/GenBank/DDBJ whole genome shotgun (WGS) entry which is preliminary data.</text>
</comment>
<feature type="region of interest" description="Disordered" evidence="1">
    <location>
        <begin position="275"/>
        <end position="294"/>
    </location>
</feature>